<keyword evidence="5 6" id="KW-0472">Membrane</keyword>
<comment type="subcellular location">
    <subcellularLocation>
        <location evidence="1">Membrane</location>
        <topology evidence="1">Multi-pass membrane protein</topology>
    </subcellularLocation>
</comment>
<reference evidence="8 9" key="1">
    <citation type="submission" date="2015-11" db="EMBL/GenBank/DDBJ databases">
        <title>The genome of Debaryomyces fabryi.</title>
        <authorList>
            <person name="Tafer H."/>
            <person name="Lopandic K."/>
        </authorList>
    </citation>
    <scope>NUCLEOTIDE SEQUENCE [LARGE SCALE GENOMIC DNA]</scope>
    <source>
        <strain evidence="8 9">CBS 789</strain>
    </source>
</reference>
<organism evidence="8 9">
    <name type="scientific">Debaryomyces fabryi</name>
    <dbReference type="NCBI Taxonomy" id="58627"/>
    <lineage>
        <taxon>Eukaryota</taxon>
        <taxon>Fungi</taxon>
        <taxon>Dikarya</taxon>
        <taxon>Ascomycota</taxon>
        <taxon>Saccharomycotina</taxon>
        <taxon>Pichiomycetes</taxon>
        <taxon>Debaryomycetaceae</taxon>
        <taxon>Debaryomyces</taxon>
    </lineage>
</organism>
<feature type="transmembrane region" description="Helical" evidence="6">
    <location>
        <begin position="461"/>
        <end position="484"/>
    </location>
</feature>
<proteinExistence type="inferred from homology"/>
<dbReference type="Proteomes" id="UP000054251">
    <property type="component" value="Unassembled WGS sequence"/>
</dbReference>
<evidence type="ECO:0000256" key="6">
    <source>
        <dbReference type="SAM" id="Phobius"/>
    </source>
</evidence>
<feature type="transmembrane region" description="Helical" evidence="6">
    <location>
        <begin position="259"/>
        <end position="282"/>
    </location>
</feature>
<feature type="domain" description="Amino acid transporter transmembrane" evidence="7">
    <location>
        <begin position="123"/>
        <end position="517"/>
    </location>
</feature>
<evidence type="ECO:0000256" key="5">
    <source>
        <dbReference type="ARBA" id="ARBA00023136"/>
    </source>
</evidence>
<dbReference type="PANTHER" id="PTHR22950:SF349">
    <property type="entry name" value="AMINO ACID TRANSPORTER TRANSMEMBRANE DOMAIN-CONTAINING PROTEIN"/>
    <property type="match status" value="1"/>
</dbReference>
<gene>
    <name evidence="8" type="ORF">AC631_01602</name>
</gene>
<feature type="transmembrane region" description="Helical" evidence="6">
    <location>
        <begin position="201"/>
        <end position="230"/>
    </location>
</feature>
<feature type="transmembrane region" description="Helical" evidence="6">
    <location>
        <begin position="496"/>
        <end position="519"/>
    </location>
</feature>
<keyword evidence="3 6" id="KW-0812">Transmembrane</keyword>
<dbReference type="Pfam" id="PF01490">
    <property type="entry name" value="Aa_trans"/>
    <property type="match status" value="1"/>
</dbReference>
<dbReference type="GeneID" id="26838611"/>
<dbReference type="EMBL" id="LMYN01000023">
    <property type="protein sequence ID" value="KSA02615.1"/>
    <property type="molecule type" value="Genomic_DNA"/>
</dbReference>
<sequence length="521" mass="58047">MSHFPENDESDCCNRPKERRRSFLDIGGANSINKFASSYTRAQSYLGLSLVETSLGQEVEGDLSPCTSLYDAATESAIDDDHRDDQEGLDQINTFSFEHDENTSLLSRRASKADSERLITGDSTAPQTIFNCINTLMGIGMLSLPFGFRLSGWVIGTSMLLFSSLVTNISAKMMGRILRKYPHLMSYGDIAHLYGGQGINIIVTLVFTFDLLGAMISLIILFSDSFYILFPSLQKGLLKGIIVTVLFLLSFLPLSVLSLVSLLGIICTTLLIVVIIICGLLTTSSPGSLITPAFTNIWPSEYKYLLLSLGLFMAPWGGHPVFPELYRDMRHPSKFSKCCNIAFGITFNLDYLIAVIGFLMFGTDCQDSLTKNLMTNKNYPEWVRPLICLFMGLLPVSKLPLITRPIITVYESFFKLNQTNYTVVKNGIRQEVYGIKRVLSRAIFCVLLFLISLIFNSFGKVISFLGSAICFTICMTLPFIFYLKFYENDISIIERVLIKAGIIFGVIFSLIGTYGSIVIDI</sequence>
<feature type="transmembrane region" description="Helical" evidence="6">
    <location>
        <begin position="382"/>
        <end position="401"/>
    </location>
</feature>
<comment type="caution">
    <text evidence="8">The sequence shown here is derived from an EMBL/GenBank/DDBJ whole genome shotgun (WGS) entry which is preliminary data.</text>
</comment>
<feature type="transmembrane region" description="Helical" evidence="6">
    <location>
        <begin position="438"/>
        <end position="455"/>
    </location>
</feature>
<evidence type="ECO:0000259" key="7">
    <source>
        <dbReference type="Pfam" id="PF01490"/>
    </source>
</evidence>
<feature type="transmembrane region" description="Helical" evidence="6">
    <location>
        <begin position="150"/>
        <end position="171"/>
    </location>
</feature>
<evidence type="ECO:0000256" key="1">
    <source>
        <dbReference type="ARBA" id="ARBA00004141"/>
    </source>
</evidence>
<accession>A0A0V1Q2C2</accession>
<evidence type="ECO:0000256" key="2">
    <source>
        <dbReference type="ARBA" id="ARBA00008066"/>
    </source>
</evidence>
<evidence type="ECO:0000256" key="3">
    <source>
        <dbReference type="ARBA" id="ARBA00022692"/>
    </source>
</evidence>
<evidence type="ECO:0000313" key="9">
    <source>
        <dbReference type="Proteomes" id="UP000054251"/>
    </source>
</evidence>
<dbReference type="PANTHER" id="PTHR22950">
    <property type="entry name" value="AMINO ACID TRANSPORTER"/>
    <property type="match status" value="1"/>
</dbReference>
<dbReference type="AlphaFoldDB" id="A0A0V1Q2C2"/>
<keyword evidence="9" id="KW-1185">Reference proteome</keyword>
<dbReference type="InterPro" id="IPR013057">
    <property type="entry name" value="AA_transpt_TM"/>
</dbReference>
<feature type="transmembrane region" description="Helical" evidence="6">
    <location>
        <begin position="236"/>
        <end position="252"/>
    </location>
</feature>
<name>A0A0V1Q2C2_9ASCO</name>
<dbReference type="OrthoDB" id="655540at2759"/>
<evidence type="ECO:0000256" key="4">
    <source>
        <dbReference type="ARBA" id="ARBA00022989"/>
    </source>
</evidence>
<dbReference type="GO" id="GO:0015179">
    <property type="term" value="F:L-amino acid transmembrane transporter activity"/>
    <property type="evidence" value="ECO:0007669"/>
    <property type="project" value="TreeGrafter"/>
</dbReference>
<dbReference type="RefSeq" id="XP_015468717.1">
    <property type="nucleotide sequence ID" value="XM_015610432.1"/>
</dbReference>
<protein>
    <recommendedName>
        <fullName evidence="7">Amino acid transporter transmembrane domain-containing protein</fullName>
    </recommendedName>
</protein>
<feature type="transmembrane region" description="Helical" evidence="6">
    <location>
        <begin position="342"/>
        <end position="362"/>
    </location>
</feature>
<evidence type="ECO:0000313" key="8">
    <source>
        <dbReference type="EMBL" id="KSA02615.1"/>
    </source>
</evidence>
<comment type="similarity">
    <text evidence="2">Belongs to the amino acid/polyamine transporter 2 family.</text>
</comment>
<feature type="transmembrane region" description="Helical" evidence="6">
    <location>
        <begin position="302"/>
        <end position="322"/>
    </location>
</feature>
<dbReference type="GO" id="GO:0005774">
    <property type="term" value="C:vacuolar membrane"/>
    <property type="evidence" value="ECO:0007669"/>
    <property type="project" value="TreeGrafter"/>
</dbReference>
<keyword evidence="4 6" id="KW-1133">Transmembrane helix</keyword>